<organism evidence="4 5">
    <name type="scientific">Psychrobacter alimentarius</name>
    <dbReference type="NCBI Taxonomy" id="261164"/>
    <lineage>
        <taxon>Bacteria</taxon>
        <taxon>Pseudomonadati</taxon>
        <taxon>Pseudomonadota</taxon>
        <taxon>Gammaproteobacteria</taxon>
        <taxon>Moraxellales</taxon>
        <taxon>Moraxellaceae</taxon>
        <taxon>Psychrobacter</taxon>
    </lineage>
</organism>
<accession>A0ABM5ZZL4</accession>
<dbReference type="Gene3D" id="3.90.850.10">
    <property type="entry name" value="Fumarylacetoacetase-like, C-terminal domain"/>
    <property type="match status" value="1"/>
</dbReference>
<gene>
    <name evidence="4" type="ORF">A3K91_1997</name>
</gene>
<dbReference type="RefSeq" id="WP_062845131.1">
    <property type="nucleotide sequence ID" value="NZ_CP014945.1"/>
</dbReference>
<protein>
    <submittedName>
        <fullName evidence="4">Fumarylacetoacetate hydrolase</fullName>
    </submittedName>
</protein>
<evidence type="ECO:0000313" key="4">
    <source>
        <dbReference type="EMBL" id="AMT97584.1"/>
    </source>
</evidence>
<proteinExistence type="inferred from homology"/>
<dbReference type="Proteomes" id="UP000076104">
    <property type="component" value="Chromosome"/>
</dbReference>
<dbReference type="SUPFAM" id="SSF56529">
    <property type="entry name" value="FAH"/>
    <property type="match status" value="1"/>
</dbReference>
<evidence type="ECO:0000313" key="5">
    <source>
        <dbReference type="Proteomes" id="UP000076104"/>
    </source>
</evidence>
<keyword evidence="4" id="KW-0378">Hydrolase</keyword>
<dbReference type="GO" id="GO:0016787">
    <property type="term" value="F:hydrolase activity"/>
    <property type="evidence" value="ECO:0007669"/>
    <property type="project" value="UniProtKB-KW"/>
</dbReference>
<feature type="domain" description="Fumarylacetoacetase-like C-terminal" evidence="3">
    <location>
        <begin position="224"/>
        <end position="365"/>
    </location>
</feature>
<evidence type="ECO:0000256" key="2">
    <source>
        <dbReference type="ARBA" id="ARBA00022723"/>
    </source>
</evidence>
<keyword evidence="2" id="KW-0479">Metal-binding</keyword>
<comment type="similarity">
    <text evidence="1">Belongs to the FAH family.</text>
</comment>
<keyword evidence="5" id="KW-1185">Reference proteome</keyword>
<dbReference type="PANTHER" id="PTHR42796">
    <property type="entry name" value="FUMARYLACETOACETATE HYDROLASE DOMAIN-CONTAINING PROTEIN 2A-RELATED"/>
    <property type="match status" value="1"/>
</dbReference>
<dbReference type="InterPro" id="IPR051121">
    <property type="entry name" value="FAH"/>
</dbReference>
<reference evidence="4 5" key="1">
    <citation type="submission" date="2016-03" db="EMBL/GenBank/DDBJ databases">
        <title>Genome sequencing of Psychrobacter alimentarius PAMC 27889.</title>
        <authorList>
            <person name="Lee J."/>
            <person name="Kim O.-S."/>
        </authorList>
    </citation>
    <scope>NUCLEOTIDE SEQUENCE [LARGE SCALE GENOMIC DNA]</scope>
    <source>
        <strain evidence="4 5">PAMC 27889</strain>
    </source>
</reference>
<evidence type="ECO:0000256" key="1">
    <source>
        <dbReference type="ARBA" id="ARBA00010211"/>
    </source>
</evidence>
<dbReference type="InterPro" id="IPR011234">
    <property type="entry name" value="Fumarylacetoacetase-like_C"/>
</dbReference>
<name>A0ABM5ZZL4_9GAMM</name>
<dbReference type="PANTHER" id="PTHR42796:SF7">
    <property type="entry name" value="2-DEHYDRO-3-DEOXY-D-ARABINONATE DEHYDRATASE"/>
    <property type="match status" value="1"/>
</dbReference>
<dbReference type="GeneID" id="33059253"/>
<evidence type="ECO:0000259" key="3">
    <source>
        <dbReference type="Pfam" id="PF01557"/>
    </source>
</evidence>
<dbReference type="InterPro" id="IPR036663">
    <property type="entry name" value="Fumarylacetoacetase_C_sf"/>
</dbReference>
<sequence length="387" mass="42499">MNMQLNTMNTLPTDGQQGCLIGRVWRADKNKPVPVLLKNNEVMDISSHFSTIAQLLENTSPARILTNLTGEVLGTIDELLDNTHCNAIENDKFYFLSPIDLQVIKAAGVTFASSMLERVIEEKAGGDAAKAKDIRNMVTEVIGNNLKDIVPGSEQAQKLKEHLINHNMWSQYLEVGIGVDAEIFTKAATLSSVGVGQYIGINTKSEWNNPEPEIVLVVNSVGKIQGATLGNDVNLRDFEGRSALLLSKAKDNNASCALGPFIRLFDDSFSLDDVRESNVELEIEGSEGYILTGESSMTEISRDPEDLVQQTLNENHQYPDGFVLFLGTLFAPTQDRDKVGAGFTHKINDIVKIHTPKLGTLRNIVTTSDKAPKWNFGLLSLIDSLKN</sequence>
<dbReference type="Pfam" id="PF01557">
    <property type="entry name" value="FAA_hydrolase"/>
    <property type="match status" value="1"/>
</dbReference>
<dbReference type="EMBL" id="CP014945">
    <property type="protein sequence ID" value="AMT97584.1"/>
    <property type="molecule type" value="Genomic_DNA"/>
</dbReference>